<reference evidence="3" key="1">
    <citation type="submission" date="2022-11" db="EMBL/GenBank/DDBJ databases">
        <title>Biodiversity and phylogenetic relationships of bacteria.</title>
        <authorList>
            <person name="Machado R.A.R."/>
            <person name="Bhat A."/>
            <person name="Loulou A."/>
            <person name="Kallel S."/>
        </authorList>
    </citation>
    <scope>NUCLEOTIDE SEQUENCE</scope>
    <source>
        <strain evidence="3">A-IN1</strain>
    </source>
</reference>
<dbReference type="InterPro" id="IPR014507">
    <property type="entry name" value="Baseplate_assembly_J_pred"/>
</dbReference>
<dbReference type="InterPro" id="IPR058530">
    <property type="entry name" value="Baseplate_J-like_C"/>
</dbReference>
<feature type="domain" description="Baseplate J-like C-terminal" evidence="2">
    <location>
        <begin position="218"/>
        <end position="297"/>
    </location>
</feature>
<dbReference type="PANTHER" id="PTHR35862">
    <property type="entry name" value="FELS-2 PROPHAGE PROTEIN"/>
    <property type="match status" value="1"/>
</dbReference>
<dbReference type="Proteomes" id="UP001146019">
    <property type="component" value="Unassembled WGS sequence"/>
</dbReference>
<dbReference type="Pfam" id="PF26078">
    <property type="entry name" value="Baseplate_J_M"/>
    <property type="match status" value="1"/>
</dbReference>
<organism evidence="3 4">
    <name type="scientific">Acinetobacter nematophilus</name>
    <dbReference type="NCBI Taxonomy" id="2994642"/>
    <lineage>
        <taxon>Bacteria</taxon>
        <taxon>Pseudomonadati</taxon>
        <taxon>Pseudomonadota</taxon>
        <taxon>Gammaproteobacteria</taxon>
        <taxon>Moraxellales</taxon>
        <taxon>Moraxellaceae</taxon>
        <taxon>Acinetobacter</taxon>
    </lineage>
</organism>
<evidence type="ECO:0000259" key="1">
    <source>
        <dbReference type="Pfam" id="PF26078"/>
    </source>
</evidence>
<dbReference type="EMBL" id="JAPKMY010000001">
    <property type="protein sequence ID" value="MCX5466247.1"/>
    <property type="molecule type" value="Genomic_DNA"/>
</dbReference>
<evidence type="ECO:0000259" key="2">
    <source>
        <dbReference type="Pfam" id="PF26079"/>
    </source>
</evidence>
<accession>A0A9X3DRV9</accession>
<proteinExistence type="predicted"/>
<sequence length="304" mass="34330">MTGINFEYLTPPKLIKELSFEEILSKRKEGFIALYNPEDREEIEKTLKRESDPVTKLLEYCAYLELIFCQERNEDVKSLLVMYSTGSDLENLVADRNIKRLVISSADNTVTPPMPAIMETDDDLRYRYILAMNSLSVAGPSSSYKFFAHSADGRVGDVSVVSPPDKPYFLDIYILQNDSETGAASQELIDIVQLALNDESVRPVCDRPTVHSIGIVNYDIQAKIYVAQTAKNSTLLQQARENLNSYIRDQRRIGRSIRKSAIYSVLHISGVEHVEIISPVQDIIIDSSQASYCTNIDIQAEVYE</sequence>
<protein>
    <submittedName>
        <fullName evidence="3">Baseplate J/gp47 family protein</fullName>
    </submittedName>
</protein>
<dbReference type="InterPro" id="IPR052726">
    <property type="entry name" value="Phage_Baseplate_Hub"/>
</dbReference>
<dbReference type="PIRSF" id="PIRSF020481">
    <property type="entry name" value="BAP"/>
    <property type="match status" value="1"/>
</dbReference>
<name>A0A9X3DRV9_9GAMM</name>
<gene>
    <name evidence="3" type="ORF">OSH00_00600</name>
</gene>
<evidence type="ECO:0000313" key="3">
    <source>
        <dbReference type="EMBL" id="MCX5466247.1"/>
    </source>
</evidence>
<dbReference type="AlphaFoldDB" id="A0A9X3DRV9"/>
<dbReference type="Pfam" id="PF26079">
    <property type="entry name" value="Baseplate_J_C"/>
    <property type="match status" value="1"/>
</dbReference>
<dbReference type="RefSeq" id="WP_266128803.1">
    <property type="nucleotide sequence ID" value="NZ_JAPKMY010000001.1"/>
</dbReference>
<feature type="domain" description="Baseplate J-like central" evidence="1">
    <location>
        <begin position="137"/>
        <end position="210"/>
    </location>
</feature>
<dbReference type="InterPro" id="IPR058531">
    <property type="entry name" value="Baseplate_J_M"/>
</dbReference>
<evidence type="ECO:0000313" key="4">
    <source>
        <dbReference type="Proteomes" id="UP001146019"/>
    </source>
</evidence>
<comment type="caution">
    <text evidence="3">The sequence shown here is derived from an EMBL/GenBank/DDBJ whole genome shotgun (WGS) entry which is preliminary data.</text>
</comment>
<dbReference type="PANTHER" id="PTHR35862:SF1">
    <property type="entry name" value="FELS-2 PROPHAGE PROTEIN"/>
    <property type="match status" value="1"/>
</dbReference>
<keyword evidence="4" id="KW-1185">Reference proteome</keyword>